<dbReference type="Pfam" id="PF15590">
    <property type="entry name" value="Imm27"/>
    <property type="match status" value="1"/>
</dbReference>
<sequence>MKLLPEETLIIGDWIFRDRKMIGDDNCERIEWLAKNYLKAVGAEDGNWTTIYQDPNDKRYWRHTYPKFEMQGGGPPLLENIGSVFLTAEHKSVEINIQKYIILETGNDGGHRYIEGKVFYKGNTRRITVFFESKLDEAKLTINTPIKIQGEFQDDGEAYGLILRHALLM</sequence>
<protein>
    <recommendedName>
        <fullName evidence="3">DUF1579 domain-containing protein</fullName>
    </recommendedName>
</protein>
<dbReference type="RefSeq" id="WP_345334308.1">
    <property type="nucleotide sequence ID" value="NZ_BAABJI010000004.1"/>
</dbReference>
<evidence type="ECO:0008006" key="3">
    <source>
        <dbReference type="Google" id="ProtNLM"/>
    </source>
</evidence>
<dbReference type="InterPro" id="IPR028960">
    <property type="entry name" value="Imm27"/>
</dbReference>
<organism evidence="1 2">
    <name type="scientific">Mucilaginibacter defluvii</name>
    <dbReference type="NCBI Taxonomy" id="1196019"/>
    <lineage>
        <taxon>Bacteria</taxon>
        <taxon>Pseudomonadati</taxon>
        <taxon>Bacteroidota</taxon>
        <taxon>Sphingobacteriia</taxon>
        <taxon>Sphingobacteriales</taxon>
        <taxon>Sphingobacteriaceae</taxon>
        <taxon>Mucilaginibacter</taxon>
    </lineage>
</organism>
<evidence type="ECO:0000313" key="2">
    <source>
        <dbReference type="Proteomes" id="UP001501436"/>
    </source>
</evidence>
<keyword evidence="2" id="KW-1185">Reference proteome</keyword>
<proteinExistence type="predicted"/>
<accession>A0ABP9G721</accession>
<gene>
    <name evidence="1" type="ORF">GCM10023313_40090</name>
</gene>
<evidence type="ECO:0000313" key="1">
    <source>
        <dbReference type="EMBL" id="GAA4931159.1"/>
    </source>
</evidence>
<dbReference type="Proteomes" id="UP001501436">
    <property type="component" value="Unassembled WGS sequence"/>
</dbReference>
<comment type="caution">
    <text evidence="1">The sequence shown here is derived from an EMBL/GenBank/DDBJ whole genome shotgun (WGS) entry which is preliminary data.</text>
</comment>
<reference evidence="2" key="1">
    <citation type="journal article" date="2019" name="Int. J. Syst. Evol. Microbiol.">
        <title>The Global Catalogue of Microorganisms (GCM) 10K type strain sequencing project: providing services to taxonomists for standard genome sequencing and annotation.</title>
        <authorList>
            <consortium name="The Broad Institute Genomics Platform"/>
            <consortium name="The Broad Institute Genome Sequencing Center for Infectious Disease"/>
            <person name="Wu L."/>
            <person name="Ma J."/>
        </authorList>
    </citation>
    <scope>NUCLEOTIDE SEQUENCE [LARGE SCALE GENOMIC DNA]</scope>
    <source>
        <strain evidence="2">JCM 18283</strain>
    </source>
</reference>
<name>A0ABP9G721_9SPHI</name>
<dbReference type="EMBL" id="BAABJI010000004">
    <property type="protein sequence ID" value="GAA4931159.1"/>
    <property type="molecule type" value="Genomic_DNA"/>
</dbReference>